<dbReference type="Pfam" id="PF14352">
    <property type="entry name" value="DUF4402"/>
    <property type="match status" value="1"/>
</dbReference>
<accession>A0ABR7QQC2</accession>
<dbReference type="RefSeq" id="WP_187586140.1">
    <property type="nucleotide sequence ID" value="NZ_JACLHY010000017.1"/>
</dbReference>
<evidence type="ECO:0000256" key="1">
    <source>
        <dbReference type="SAM" id="SignalP"/>
    </source>
</evidence>
<feature type="signal peptide" evidence="1">
    <location>
        <begin position="1"/>
        <end position="21"/>
    </location>
</feature>
<evidence type="ECO:0000313" key="2">
    <source>
        <dbReference type="EMBL" id="MBC8769376.1"/>
    </source>
</evidence>
<reference evidence="2 3" key="1">
    <citation type="submission" date="2020-08" db="EMBL/GenBank/DDBJ databases">
        <title>Arenibacter gaetbuli sp. nov., isolated from a sand dune.</title>
        <authorList>
            <person name="Park S."/>
            <person name="Yoon J.-H."/>
        </authorList>
    </citation>
    <scope>NUCLEOTIDE SEQUENCE [LARGE SCALE GENOMIC DNA]</scope>
    <source>
        <strain evidence="2 3">BSSL-BM3</strain>
    </source>
</reference>
<sequence length="170" mass="16729">MKKITYLIAILMLLSITNSKAQESANASATATVVAPIAISKTTDMNFGNVAVSSLNSGTVVLAPGGTRTTTGDATTPATSGTVSAASFAITGESGYTYAITLPSGAITLEANAGANSMTIGTFTSDPSATGTLTGGAETVNVGATLNLSAAQAAGVYSSTSDLTVTVNYN</sequence>
<proteinExistence type="predicted"/>
<evidence type="ECO:0000313" key="3">
    <source>
        <dbReference type="Proteomes" id="UP000618952"/>
    </source>
</evidence>
<keyword evidence="1" id="KW-0732">Signal</keyword>
<protein>
    <submittedName>
        <fullName evidence="2">DUF4402 domain-containing protein</fullName>
    </submittedName>
</protein>
<dbReference type="Proteomes" id="UP000618952">
    <property type="component" value="Unassembled WGS sequence"/>
</dbReference>
<keyword evidence="3" id="KW-1185">Reference proteome</keyword>
<feature type="chain" id="PRO_5045361043" evidence="1">
    <location>
        <begin position="22"/>
        <end position="170"/>
    </location>
</feature>
<comment type="caution">
    <text evidence="2">The sequence shown here is derived from an EMBL/GenBank/DDBJ whole genome shotgun (WGS) entry which is preliminary data.</text>
</comment>
<organism evidence="2 3">
    <name type="scientific">Arenibacter arenosicollis</name>
    <dbReference type="NCBI Taxonomy" id="2762274"/>
    <lineage>
        <taxon>Bacteria</taxon>
        <taxon>Pseudomonadati</taxon>
        <taxon>Bacteroidota</taxon>
        <taxon>Flavobacteriia</taxon>
        <taxon>Flavobacteriales</taxon>
        <taxon>Flavobacteriaceae</taxon>
        <taxon>Arenibacter</taxon>
    </lineage>
</organism>
<dbReference type="InterPro" id="IPR025514">
    <property type="entry name" value="DUF4402"/>
</dbReference>
<gene>
    <name evidence="2" type="ORF">H4O18_15370</name>
</gene>
<name>A0ABR7QQC2_9FLAO</name>
<dbReference type="EMBL" id="JACLHY010000017">
    <property type="protein sequence ID" value="MBC8769376.1"/>
    <property type="molecule type" value="Genomic_DNA"/>
</dbReference>